<dbReference type="Pfam" id="PF06097">
    <property type="entry name" value="DUF945"/>
    <property type="match status" value="1"/>
</dbReference>
<feature type="region of interest" description="Disordered" evidence="1">
    <location>
        <begin position="442"/>
        <end position="478"/>
    </location>
</feature>
<dbReference type="InterPro" id="IPR010352">
    <property type="entry name" value="DUF945"/>
</dbReference>
<evidence type="ECO:0000256" key="2">
    <source>
        <dbReference type="SAM" id="SignalP"/>
    </source>
</evidence>
<dbReference type="RefSeq" id="WP_107864431.1">
    <property type="nucleotide sequence ID" value="NZ_QAON01000001.1"/>
</dbReference>
<organism evidence="3 4">
    <name type="scientific">Agitococcus lubricus</name>
    <dbReference type="NCBI Taxonomy" id="1077255"/>
    <lineage>
        <taxon>Bacteria</taxon>
        <taxon>Pseudomonadati</taxon>
        <taxon>Pseudomonadota</taxon>
        <taxon>Gammaproteobacteria</taxon>
        <taxon>Moraxellales</taxon>
        <taxon>Moraxellaceae</taxon>
        <taxon>Agitococcus</taxon>
    </lineage>
</organism>
<dbReference type="Proteomes" id="UP000244223">
    <property type="component" value="Unassembled WGS sequence"/>
</dbReference>
<feature type="compositionally biased region" description="Low complexity" evidence="1">
    <location>
        <begin position="469"/>
        <end position="478"/>
    </location>
</feature>
<evidence type="ECO:0000256" key="1">
    <source>
        <dbReference type="SAM" id="MobiDB-lite"/>
    </source>
</evidence>
<sequence length="478" mass="53167">MNKWLLLSIGCAALWSGSAMYAMYEIKQDYATHLKSFAAESTLPLKVVYHRFDSSAFSSTATTEFALQVDPCTQETLKFTLKERFKHDLISGLGAITSELEFVFAKDVEDGLKKLFANKDPMTITGRYQLNGDVLYHIDSPSSRLTNPDANNDGYLTWGGVTGDIRFVDKQLQANMVAKSLDLVKDDSSLGGFSNIKFEMTQQANDAGFSSLFSVDKFELTDNIPHLSNTLRIDNLSMRYELKQQAKLANISHDIRLGELSFGQEGAGKAGFKMAMNRVDLAAFKKFNQELKRLGASCKPNFTEFVDAAKALYTGKPEFKIDDFYVEMGEMRVSLRGHVKGIDFSKIGLNQPARETFGAETDLALTLHANRATIDRIAQSKAEFSPLFNSLNDYGLIKSDNEGYFVRAAVKDEQFTLNDMPLATVMTLLQAQRQAHNPFNAPFGQAALPSFNTDTDEDMNNYGEEESSSEPSASENTF</sequence>
<keyword evidence="2" id="KW-0732">Signal</keyword>
<feature type="compositionally biased region" description="Acidic residues" evidence="1">
    <location>
        <begin position="454"/>
        <end position="468"/>
    </location>
</feature>
<feature type="signal peptide" evidence="2">
    <location>
        <begin position="1"/>
        <end position="21"/>
    </location>
</feature>
<dbReference type="AlphaFoldDB" id="A0A2T5J491"/>
<evidence type="ECO:0000313" key="4">
    <source>
        <dbReference type="Proteomes" id="UP000244223"/>
    </source>
</evidence>
<evidence type="ECO:0000313" key="3">
    <source>
        <dbReference type="EMBL" id="PTQ91421.1"/>
    </source>
</evidence>
<feature type="chain" id="PRO_5031277786" evidence="2">
    <location>
        <begin position="22"/>
        <end position="478"/>
    </location>
</feature>
<dbReference type="EMBL" id="QAON01000001">
    <property type="protein sequence ID" value="PTQ91421.1"/>
    <property type="molecule type" value="Genomic_DNA"/>
</dbReference>
<comment type="caution">
    <text evidence="3">The sequence shown here is derived from an EMBL/GenBank/DDBJ whole genome shotgun (WGS) entry which is preliminary data.</text>
</comment>
<proteinExistence type="predicted"/>
<protein>
    <submittedName>
        <fullName evidence="3">Uncharacterized protein YdgA (DUF945 family)</fullName>
    </submittedName>
</protein>
<keyword evidence="4" id="KW-1185">Reference proteome</keyword>
<gene>
    <name evidence="3" type="ORF">C8N29_101494</name>
</gene>
<accession>A0A2T5J491</accession>
<name>A0A2T5J491_9GAMM</name>
<reference evidence="3 4" key="1">
    <citation type="submission" date="2018-04" db="EMBL/GenBank/DDBJ databases">
        <title>Genomic Encyclopedia of Archaeal and Bacterial Type Strains, Phase II (KMG-II): from individual species to whole genera.</title>
        <authorList>
            <person name="Goeker M."/>
        </authorList>
    </citation>
    <scope>NUCLEOTIDE SEQUENCE [LARGE SCALE GENOMIC DNA]</scope>
    <source>
        <strain evidence="3 4">DSM 5822</strain>
    </source>
</reference>